<feature type="domain" description="O-methyltransferase C-terminal" evidence="5">
    <location>
        <begin position="184"/>
        <end position="381"/>
    </location>
</feature>
<dbReference type="InterPro" id="IPR036390">
    <property type="entry name" value="WH_DNA-bd_sf"/>
</dbReference>
<dbReference type="PANTHER" id="PTHR43712:SF18">
    <property type="entry name" value="PUTATIVE (AFU_ORTHOLOGUE AFUA_4G14240)-RELATED"/>
    <property type="match status" value="1"/>
</dbReference>
<keyword evidence="3" id="KW-0949">S-adenosyl-L-methionine</keyword>
<keyword evidence="2" id="KW-0808">Transferase</keyword>
<evidence type="ECO:0000256" key="1">
    <source>
        <dbReference type="ARBA" id="ARBA00022603"/>
    </source>
</evidence>
<dbReference type="InterPro" id="IPR036388">
    <property type="entry name" value="WH-like_DNA-bd_sf"/>
</dbReference>
<name>A0AAN6EYX3_EXODE</name>
<dbReference type="Proteomes" id="UP001161757">
    <property type="component" value="Unassembled WGS sequence"/>
</dbReference>
<dbReference type="AlphaFoldDB" id="A0AAN6EYX3"/>
<evidence type="ECO:0008006" key="9">
    <source>
        <dbReference type="Google" id="ProtNLM"/>
    </source>
</evidence>
<reference evidence="7" key="1">
    <citation type="submission" date="2023-01" db="EMBL/GenBank/DDBJ databases">
        <title>Exophiala dermititidis isolated from Cystic Fibrosis Patient.</title>
        <authorList>
            <person name="Kurbessoian T."/>
            <person name="Crocker A."/>
            <person name="Murante D."/>
            <person name="Hogan D.A."/>
            <person name="Stajich J.E."/>
        </authorList>
    </citation>
    <scope>NUCLEOTIDE SEQUENCE</scope>
    <source>
        <strain evidence="7">Ex8</strain>
    </source>
</reference>
<feature type="domain" description="O-methyltransferase dimerisation" evidence="6">
    <location>
        <begin position="60"/>
        <end position="130"/>
    </location>
</feature>
<dbReference type="PROSITE" id="PS51683">
    <property type="entry name" value="SAM_OMT_II"/>
    <property type="match status" value="1"/>
</dbReference>
<evidence type="ECO:0000256" key="2">
    <source>
        <dbReference type="ARBA" id="ARBA00022679"/>
    </source>
</evidence>
<dbReference type="SUPFAM" id="SSF46785">
    <property type="entry name" value="Winged helix' DNA-binding domain"/>
    <property type="match status" value="1"/>
</dbReference>
<dbReference type="GO" id="GO:0032259">
    <property type="term" value="P:methylation"/>
    <property type="evidence" value="ECO:0007669"/>
    <property type="project" value="UniProtKB-KW"/>
</dbReference>
<evidence type="ECO:0000259" key="5">
    <source>
        <dbReference type="Pfam" id="PF00891"/>
    </source>
</evidence>
<proteinExistence type="predicted"/>
<evidence type="ECO:0000313" key="8">
    <source>
        <dbReference type="Proteomes" id="UP001161757"/>
    </source>
</evidence>
<evidence type="ECO:0000256" key="4">
    <source>
        <dbReference type="SAM" id="MobiDB-lite"/>
    </source>
</evidence>
<feature type="compositionally biased region" description="Polar residues" evidence="4">
    <location>
        <begin position="417"/>
        <end position="426"/>
    </location>
</feature>
<dbReference type="SUPFAM" id="SSF53335">
    <property type="entry name" value="S-adenosyl-L-methionine-dependent methyltransferases"/>
    <property type="match status" value="1"/>
</dbReference>
<dbReference type="GO" id="GO:0046983">
    <property type="term" value="F:protein dimerization activity"/>
    <property type="evidence" value="ECO:0007669"/>
    <property type="project" value="InterPro"/>
</dbReference>
<feature type="compositionally biased region" description="Acidic residues" evidence="4">
    <location>
        <begin position="437"/>
        <end position="446"/>
    </location>
</feature>
<dbReference type="InterPro" id="IPR012967">
    <property type="entry name" value="COMT_dimerisation"/>
</dbReference>
<feature type="region of interest" description="Disordered" evidence="4">
    <location>
        <begin position="409"/>
        <end position="472"/>
    </location>
</feature>
<gene>
    <name evidence="7" type="ORF">HRR80_003289</name>
</gene>
<dbReference type="Pfam" id="PF08100">
    <property type="entry name" value="Dimerisation"/>
    <property type="match status" value="1"/>
</dbReference>
<dbReference type="PANTHER" id="PTHR43712">
    <property type="entry name" value="PUTATIVE (AFU_ORTHOLOGUE AFUA_4G14580)-RELATED"/>
    <property type="match status" value="1"/>
</dbReference>
<dbReference type="Gene3D" id="3.40.50.150">
    <property type="entry name" value="Vaccinia Virus protein VP39"/>
    <property type="match status" value="1"/>
</dbReference>
<protein>
    <recommendedName>
        <fullName evidence="9">O-methyltransferase domain-containing protein</fullName>
    </recommendedName>
</protein>
<dbReference type="InterPro" id="IPR029063">
    <property type="entry name" value="SAM-dependent_MTases_sf"/>
</dbReference>
<comment type="caution">
    <text evidence="7">The sequence shown here is derived from an EMBL/GenBank/DDBJ whole genome shotgun (WGS) entry which is preliminary data.</text>
</comment>
<dbReference type="InterPro" id="IPR001077">
    <property type="entry name" value="COMT_C"/>
</dbReference>
<dbReference type="InterPro" id="IPR016461">
    <property type="entry name" value="COMT-like"/>
</dbReference>
<dbReference type="Gene3D" id="1.10.10.10">
    <property type="entry name" value="Winged helix-like DNA-binding domain superfamily/Winged helix DNA-binding domain"/>
    <property type="match status" value="1"/>
</dbReference>
<keyword evidence="1" id="KW-0489">Methyltransferase</keyword>
<evidence type="ECO:0000313" key="7">
    <source>
        <dbReference type="EMBL" id="KAJ8993264.1"/>
    </source>
</evidence>
<organism evidence="7 8">
    <name type="scientific">Exophiala dermatitidis</name>
    <name type="common">Black yeast-like fungus</name>
    <name type="synonym">Wangiella dermatitidis</name>
    <dbReference type="NCBI Taxonomy" id="5970"/>
    <lineage>
        <taxon>Eukaryota</taxon>
        <taxon>Fungi</taxon>
        <taxon>Dikarya</taxon>
        <taxon>Ascomycota</taxon>
        <taxon>Pezizomycotina</taxon>
        <taxon>Eurotiomycetes</taxon>
        <taxon>Chaetothyriomycetidae</taxon>
        <taxon>Chaetothyriales</taxon>
        <taxon>Herpotrichiellaceae</taxon>
        <taxon>Exophiala</taxon>
    </lineage>
</organism>
<evidence type="ECO:0000256" key="3">
    <source>
        <dbReference type="ARBA" id="ARBA00022691"/>
    </source>
</evidence>
<accession>A0AAN6EYX3</accession>
<sequence>MESSAEETIALANQISQLANNVVSARDPMSRKQQTAELVMQAKQLIWQVQDPFDAIMDHIVNGYTIATCLACSKLGVFEAIPPTGTATAKEVAEKCDAPEELIIRLMRQLTCVNIFNEVQLGVWAHNRLSIMHSEHAGAMSGKWLYSVSLDEMAPAMYRLNHYLNRFGTHTILDTYTETPHSWYYNMVGKNFWEVLNSSPGRLENFIRGLGLFDALHPVLAMYPFEDALRPGNSPDRPLMVDIGGGRGLALLEIRKGCPSLQGELILQDRPCVLDDISPEDLPGVTKMPHNFFEEQPVKNAQMYYIRRVLHDWQDKDAVRILRSIIPAMAEDSRIIISDMAIPEPVTLRDAGAIWLDLMMMSIGGKERTVDGWAKLGEMSGLTLVGVYQDTERLGPLCVVEYVLPENNDKQHENGKTDGSSNQTEMDTPRLPIYEPCEPDETELEPLEPRDVDWEERTVFGDREQSLGPNQA</sequence>
<evidence type="ECO:0000259" key="6">
    <source>
        <dbReference type="Pfam" id="PF08100"/>
    </source>
</evidence>
<dbReference type="Pfam" id="PF00891">
    <property type="entry name" value="Methyltransf_2"/>
    <property type="match status" value="1"/>
</dbReference>
<dbReference type="GO" id="GO:0008171">
    <property type="term" value="F:O-methyltransferase activity"/>
    <property type="evidence" value="ECO:0007669"/>
    <property type="project" value="InterPro"/>
</dbReference>
<dbReference type="EMBL" id="JAJGCB010000004">
    <property type="protein sequence ID" value="KAJ8993264.1"/>
    <property type="molecule type" value="Genomic_DNA"/>
</dbReference>
<feature type="compositionally biased region" description="Basic and acidic residues" evidence="4">
    <location>
        <begin position="447"/>
        <end position="465"/>
    </location>
</feature>